<evidence type="ECO:0000313" key="3">
    <source>
        <dbReference type="Proteomes" id="UP000186079"/>
    </source>
</evidence>
<evidence type="ECO:0008006" key="4">
    <source>
        <dbReference type="Google" id="ProtNLM"/>
    </source>
</evidence>
<gene>
    <name evidence="2" type="ORF">SAMN05421672_106156</name>
</gene>
<sequence length="109" mass="12094">MERKPPPRPTSPLQSPGAQRPRVAPEPPLLTDALDADGIPVLSDVLEPGVLPPKPAAAPSTERRSNDELRNAAELVFQEVLDEYLPRIEDEIRKRLRQRMSTLIRAGKS</sequence>
<accession>A0A1N6SXD3</accession>
<proteinExistence type="predicted"/>
<protein>
    <recommendedName>
        <fullName evidence="4">DNA polymerase III subunit chi</fullName>
    </recommendedName>
</protein>
<dbReference type="Proteomes" id="UP000186079">
    <property type="component" value="Unassembled WGS sequence"/>
</dbReference>
<name>A0A1N6SXD3_9PSED</name>
<feature type="region of interest" description="Disordered" evidence="1">
    <location>
        <begin position="1"/>
        <end position="67"/>
    </location>
</feature>
<organism evidence="2 3">
    <name type="scientific">Pseudomonas flexibilis</name>
    <dbReference type="NCBI Taxonomy" id="706570"/>
    <lineage>
        <taxon>Bacteria</taxon>
        <taxon>Pseudomonadati</taxon>
        <taxon>Pseudomonadota</taxon>
        <taxon>Gammaproteobacteria</taxon>
        <taxon>Pseudomonadales</taxon>
        <taxon>Pseudomonadaceae</taxon>
        <taxon>Pseudomonas</taxon>
    </lineage>
</organism>
<evidence type="ECO:0000313" key="2">
    <source>
        <dbReference type="EMBL" id="SIQ45526.1"/>
    </source>
</evidence>
<reference evidence="2 3" key="1">
    <citation type="submission" date="2017-01" db="EMBL/GenBank/DDBJ databases">
        <authorList>
            <person name="Mah S.A."/>
            <person name="Swanson W.J."/>
            <person name="Moy G.W."/>
            <person name="Vacquier V.D."/>
        </authorList>
    </citation>
    <scope>NUCLEOTIDE SEQUENCE [LARGE SCALE GENOMIC DNA]</scope>
    <source>
        <strain evidence="2 3">ATCC 29606</strain>
    </source>
</reference>
<evidence type="ECO:0000256" key="1">
    <source>
        <dbReference type="SAM" id="MobiDB-lite"/>
    </source>
</evidence>
<dbReference type="RefSeq" id="WP_234703314.1">
    <property type="nucleotide sequence ID" value="NZ_FTMC01000006.1"/>
</dbReference>
<dbReference type="EMBL" id="FTMC01000006">
    <property type="protein sequence ID" value="SIQ45526.1"/>
    <property type="molecule type" value="Genomic_DNA"/>
</dbReference>
<dbReference type="AlphaFoldDB" id="A0A1N6SXD3"/>